<keyword evidence="1" id="KW-0560">Oxidoreductase</keyword>
<reference evidence="2 3" key="1">
    <citation type="submission" date="2020-08" db="EMBL/GenBank/DDBJ databases">
        <title>Draft genome sequence of Parasphingopyxis sp. GrpM-11.</title>
        <authorList>
            <person name="Oh J."/>
            <person name="Roh D.-H."/>
        </authorList>
    </citation>
    <scope>NUCLEOTIDE SEQUENCE [LARGE SCALE GENOMIC DNA]</scope>
    <source>
        <strain evidence="2 3">GrpM-11</strain>
    </source>
</reference>
<dbReference type="AlphaFoldDB" id="A0A842I0N5"/>
<proteinExistence type="predicted"/>
<organism evidence="2 3">
    <name type="scientific">Parasphingopyxis marina</name>
    <dbReference type="NCBI Taxonomy" id="2761622"/>
    <lineage>
        <taxon>Bacteria</taxon>
        <taxon>Pseudomonadati</taxon>
        <taxon>Pseudomonadota</taxon>
        <taxon>Alphaproteobacteria</taxon>
        <taxon>Sphingomonadales</taxon>
        <taxon>Sphingomonadaceae</taxon>
        <taxon>Parasphingopyxis</taxon>
    </lineage>
</organism>
<comment type="caution">
    <text evidence="2">The sequence shown here is derived from an EMBL/GenBank/DDBJ whole genome shotgun (WGS) entry which is preliminary data.</text>
</comment>
<dbReference type="EMBL" id="JACJVJ010000002">
    <property type="protein sequence ID" value="MBC2778407.1"/>
    <property type="molecule type" value="Genomic_DNA"/>
</dbReference>
<evidence type="ECO:0000313" key="2">
    <source>
        <dbReference type="EMBL" id="MBC2778407.1"/>
    </source>
</evidence>
<keyword evidence="3" id="KW-1185">Reference proteome</keyword>
<evidence type="ECO:0000256" key="1">
    <source>
        <dbReference type="ARBA" id="ARBA00023002"/>
    </source>
</evidence>
<sequence>MDTLTMARPAEAEAKTRIARLASSCSYEISARDFAGLDLARPALPPGTMVAIIWTPRDSDDERVAMARALTDAGYRPFPHIGARHFESDAALDRLLGRLADEAGVTRAFVIGGDCQRRGPLSSGYDALATGHFARHRFREIGLPGYPEGHPRIAAPVLVGDMKAKLALVRAAGMKPLVLTQFAFHAEPIADWLGDVRRDEPDLPIRIGLAGPATVRTLLRYAALCGVEASRRGRKTLGSSLIKLLGETGPDPVIRALAERPEALEAGPTDLHIFPFGGLAKSAKWVNALADGKFAMAARGAGLKFTG</sequence>
<accession>A0A842I0N5</accession>
<dbReference type="RefSeq" id="WP_185801663.1">
    <property type="nucleotide sequence ID" value="NZ_JACJVJ010000002.1"/>
</dbReference>
<dbReference type="Proteomes" id="UP000564378">
    <property type="component" value="Unassembled WGS sequence"/>
</dbReference>
<dbReference type="GO" id="GO:0016491">
    <property type="term" value="F:oxidoreductase activity"/>
    <property type="evidence" value="ECO:0007669"/>
    <property type="project" value="UniProtKB-KW"/>
</dbReference>
<protein>
    <submittedName>
        <fullName evidence="2">Methylenetetrahydrofolate reductase</fullName>
    </submittedName>
</protein>
<name>A0A842I0N5_9SPHN</name>
<dbReference type="Gene3D" id="3.20.20.220">
    <property type="match status" value="1"/>
</dbReference>
<evidence type="ECO:0000313" key="3">
    <source>
        <dbReference type="Proteomes" id="UP000564378"/>
    </source>
</evidence>
<dbReference type="SUPFAM" id="SSF51730">
    <property type="entry name" value="FAD-linked oxidoreductase"/>
    <property type="match status" value="1"/>
</dbReference>
<dbReference type="InterPro" id="IPR029041">
    <property type="entry name" value="FAD-linked_oxidoreductase-like"/>
</dbReference>
<gene>
    <name evidence="2" type="ORF">H6P80_12345</name>
</gene>